<protein>
    <submittedName>
        <fullName evidence="1">Uncharacterized protein</fullName>
    </submittedName>
</protein>
<dbReference type="EMBL" id="DSVQ01000012">
    <property type="protein sequence ID" value="HGT39547.1"/>
    <property type="molecule type" value="Genomic_DNA"/>
</dbReference>
<organism evidence="1">
    <name type="scientific">Schlesneria paludicola</name>
    <dbReference type="NCBI Taxonomy" id="360056"/>
    <lineage>
        <taxon>Bacteria</taxon>
        <taxon>Pseudomonadati</taxon>
        <taxon>Planctomycetota</taxon>
        <taxon>Planctomycetia</taxon>
        <taxon>Planctomycetales</taxon>
        <taxon>Planctomycetaceae</taxon>
        <taxon>Schlesneria</taxon>
    </lineage>
</organism>
<sequence length="120" mass="13496">MARCEQGYLCEVCGEEVADVTVSDLYLRYVIGEVPVRELLSAPERHIRCNPVLAQFIVDPQFEPVVVEGVFDKRRLDPADVAEREALVTRGWRRLQAVRGLGLPISAYPLDRAESDATVR</sequence>
<reference evidence="1" key="1">
    <citation type="journal article" date="2020" name="mSystems">
        <title>Genome- and Community-Level Interaction Insights into Carbon Utilization and Element Cycling Functions of Hydrothermarchaeota in Hydrothermal Sediment.</title>
        <authorList>
            <person name="Zhou Z."/>
            <person name="Liu Y."/>
            <person name="Xu W."/>
            <person name="Pan J."/>
            <person name="Luo Z.H."/>
            <person name="Li M."/>
        </authorList>
    </citation>
    <scope>NUCLEOTIDE SEQUENCE [LARGE SCALE GENOMIC DNA]</scope>
    <source>
        <strain evidence="1">SpSt-508</strain>
    </source>
</reference>
<proteinExistence type="predicted"/>
<name>A0A7C4QNJ2_9PLAN</name>
<evidence type="ECO:0000313" key="1">
    <source>
        <dbReference type="EMBL" id="HGT39547.1"/>
    </source>
</evidence>
<accession>A0A7C4QNJ2</accession>
<comment type="caution">
    <text evidence="1">The sequence shown here is derived from an EMBL/GenBank/DDBJ whole genome shotgun (WGS) entry which is preliminary data.</text>
</comment>
<gene>
    <name evidence="1" type="ORF">ENS64_09840</name>
</gene>
<dbReference type="AlphaFoldDB" id="A0A7C4QNJ2"/>